<dbReference type="InterPro" id="IPR011761">
    <property type="entry name" value="ATP-grasp"/>
</dbReference>
<dbReference type="GO" id="GO:0046872">
    <property type="term" value="F:metal ion binding"/>
    <property type="evidence" value="ECO:0007669"/>
    <property type="project" value="InterPro"/>
</dbReference>
<dbReference type="GO" id="GO:0016879">
    <property type="term" value="F:ligase activity, forming carbon-nitrogen bonds"/>
    <property type="evidence" value="ECO:0007669"/>
    <property type="project" value="TreeGrafter"/>
</dbReference>
<reference evidence="3" key="1">
    <citation type="journal article" date="2020" name="Nature">
        <title>Giant virus diversity and host interactions through global metagenomics.</title>
        <authorList>
            <person name="Schulz F."/>
            <person name="Roux S."/>
            <person name="Paez-Espino D."/>
            <person name="Jungbluth S."/>
            <person name="Walsh D.A."/>
            <person name="Denef V.J."/>
            <person name="McMahon K.D."/>
            <person name="Konstantinidis K.T."/>
            <person name="Eloe-Fadrosh E.A."/>
            <person name="Kyrpides N.C."/>
            <person name="Woyke T."/>
        </authorList>
    </citation>
    <scope>NUCLEOTIDE SEQUENCE</scope>
    <source>
        <strain evidence="3">GVMAG-M-3300021185-45</strain>
    </source>
</reference>
<sequence length="327" mass="37702">MNNKLLYFLIVIFLIITFYFLIYKNSIIETFIPDSESMYNNVYNPNGIKIDTEGKNLIYNNKSVYYGNKFNNNIKSKNLSNDKINTNILLKNNGFPVCNFMEWNNNINDESNIININEQLKFPLVVKFNYGCKGKDVFTDIINNEQLVEKINYLKNNNKNSILIEEQVTGDKYRIMILNDKFIYANKQIKPIMKGDGISNIKTLIQKYPKQINIINEDLIRQQGYNLDDILEKNKELTITNVLSGMNGIDEINVLETDIHPVNMKMFANLNNLIGLNFSGIDYIGPDLSKPYFDGGKIIEINADPTFNTSEQKKSSVINNFINALFT</sequence>
<dbReference type="PANTHER" id="PTHR21621:SF0">
    <property type="entry name" value="BETA-CITRYLGLUTAMATE SYNTHASE B-RELATED"/>
    <property type="match status" value="1"/>
</dbReference>
<dbReference type="SUPFAM" id="SSF56059">
    <property type="entry name" value="Glutathione synthetase ATP-binding domain-like"/>
    <property type="match status" value="1"/>
</dbReference>
<evidence type="ECO:0000259" key="2">
    <source>
        <dbReference type="PROSITE" id="PS50975"/>
    </source>
</evidence>
<evidence type="ECO:0000256" key="1">
    <source>
        <dbReference type="SAM" id="Phobius"/>
    </source>
</evidence>
<dbReference type="GO" id="GO:0005737">
    <property type="term" value="C:cytoplasm"/>
    <property type="evidence" value="ECO:0007669"/>
    <property type="project" value="TreeGrafter"/>
</dbReference>
<dbReference type="EMBL" id="MN739424">
    <property type="protein sequence ID" value="QHT04200.1"/>
    <property type="molecule type" value="Genomic_DNA"/>
</dbReference>
<keyword evidence="1" id="KW-1133">Transmembrane helix</keyword>
<organism evidence="3">
    <name type="scientific">viral metagenome</name>
    <dbReference type="NCBI Taxonomy" id="1070528"/>
    <lineage>
        <taxon>unclassified sequences</taxon>
        <taxon>metagenomes</taxon>
        <taxon>organismal metagenomes</taxon>
    </lineage>
</organism>
<dbReference type="AlphaFoldDB" id="A0A6C0CJZ2"/>
<feature type="domain" description="ATP-grasp" evidence="2">
    <location>
        <begin position="87"/>
        <end position="287"/>
    </location>
</feature>
<feature type="transmembrane region" description="Helical" evidence="1">
    <location>
        <begin position="6"/>
        <end position="23"/>
    </location>
</feature>
<dbReference type="Gene3D" id="3.30.470.20">
    <property type="entry name" value="ATP-grasp fold, B domain"/>
    <property type="match status" value="2"/>
</dbReference>
<dbReference type="GO" id="GO:0005524">
    <property type="term" value="F:ATP binding"/>
    <property type="evidence" value="ECO:0007669"/>
    <property type="project" value="InterPro"/>
</dbReference>
<evidence type="ECO:0000313" key="3">
    <source>
        <dbReference type="EMBL" id="QHT04200.1"/>
    </source>
</evidence>
<accession>A0A6C0CJZ2</accession>
<proteinExistence type="predicted"/>
<keyword evidence="1" id="KW-0472">Membrane</keyword>
<dbReference type="PANTHER" id="PTHR21621">
    <property type="entry name" value="RIBOSOMAL PROTEIN S6 MODIFICATION PROTEIN"/>
    <property type="match status" value="1"/>
</dbReference>
<dbReference type="Gene3D" id="3.30.1490.20">
    <property type="entry name" value="ATP-grasp fold, A domain"/>
    <property type="match status" value="1"/>
</dbReference>
<protein>
    <recommendedName>
        <fullName evidence="2">ATP-grasp domain-containing protein</fullName>
    </recommendedName>
</protein>
<dbReference type="PROSITE" id="PS50975">
    <property type="entry name" value="ATP_GRASP"/>
    <property type="match status" value="1"/>
</dbReference>
<name>A0A6C0CJZ2_9ZZZZ</name>
<keyword evidence="1" id="KW-0812">Transmembrane</keyword>
<dbReference type="InterPro" id="IPR013815">
    <property type="entry name" value="ATP_grasp_subdomain_1"/>
</dbReference>